<comment type="caution">
    <text evidence="2">The sequence shown here is derived from an EMBL/GenBank/DDBJ whole genome shotgun (WGS) entry which is preliminary data.</text>
</comment>
<gene>
    <name evidence="2" type="ORF">FHETE_600</name>
</gene>
<dbReference type="EMBL" id="JAAGWQ010000007">
    <property type="protein sequence ID" value="KAF5680056.1"/>
    <property type="molecule type" value="Genomic_DNA"/>
</dbReference>
<feature type="compositionally biased region" description="Basic and acidic residues" evidence="1">
    <location>
        <begin position="10"/>
        <end position="27"/>
    </location>
</feature>
<name>A0A8H5X1P4_FUSHE</name>
<feature type="region of interest" description="Disordered" evidence="1">
    <location>
        <begin position="1"/>
        <end position="27"/>
    </location>
</feature>
<organism evidence="2 3">
    <name type="scientific">Fusarium heterosporum</name>
    <dbReference type="NCBI Taxonomy" id="42747"/>
    <lineage>
        <taxon>Eukaryota</taxon>
        <taxon>Fungi</taxon>
        <taxon>Dikarya</taxon>
        <taxon>Ascomycota</taxon>
        <taxon>Pezizomycotina</taxon>
        <taxon>Sordariomycetes</taxon>
        <taxon>Hypocreomycetidae</taxon>
        <taxon>Hypocreales</taxon>
        <taxon>Nectriaceae</taxon>
        <taxon>Fusarium</taxon>
        <taxon>Fusarium heterosporum species complex</taxon>
    </lineage>
</organism>
<evidence type="ECO:0000313" key="3">
    <source>
        <dbReference type="Proteomes" id="UP000567885"/>
    </source>
</evidence>
<accession>A0A8H5X1P4</accession>
<reference evidence="2 3" key="1">
    <citation type="submission" date="2020-05" db="EMBL/GenBank/DDBJ databases">
        <title>Identification and distribution of gene clusters putatively required for synthesis of sphingolipid metabolism inhibitors in phylogenetically diverse species of the filamentous fungus Fusarium.</title>
        <authorList>
            <person name="Kim H.-S."/>
            <person name="Busman M."/>
            <person name="Brown D.W."/>
            <person name="Divon H."/>
            <person name="Uhlig S."/>
            <person name="Proctor R.H."/>
        </authorList>
    </citation>
    <scope>NUCLEOTIDE SEQUENCE [LARGE SCALE GENOMIC DNA]</scope>
    <source>
        <strain evidence="2 3">NRRL 20693</strain>
    </source>
</reference>
<keyword evidence="3" id="KW-1185">Reference proteome</keyword>
<dbReference type="OrthoDB" id="10458202at2759"/>
<protein>
    <submittedName>
        <fullName evidence="2">Uncharacterized protein</fullName>
    </submittedName>
</protein>
<proteinExistence type="predicted"/>
<sequence>MPNELPPSDRNYDTRVTKSESETPELQHKLDFDNRLVTIAVSDLDRIKHMLEAPDALPSLAVAPSSTMMGGRYGNFDHATSWKISQNKDSLLWKQDRQHSGRAEASPQPPVAAAYHDIPSPKYPPFDLARQISARRQVLEAQARDVEHALHAGNPEKRQPQIYPATAEQKVLFDRLDVAQLRLRMLVLRAGRSCLLFSQNGKFSEL</sequence>
<dbReference type="Proteomes" id="UP000567885">
    <property type="component" value="Unassembled WGS sequence"/>
</dbReference>
<evidence type="ECO:0000256" key="1">
    <source>
        <dbReference type="SAM" id="MobiDB-lite"/>
    </source>
</evidence>
<evidence type="ECO:0000313" key="2">
    <source>
        <dbReference type="EMBL" id="KAF5680056.1"/>
    </source>
</evidence>
<dbReference type="AlphaFoldDB" id="A0A8H5X1P4"/>